<feature type="disulfide bond" evidence="14">
    <location>
        <begin position="52"/>
        <end position="58"/>
    </location>
</feature>
<dbReference type="CDD" id="cd11319">
    <property type="entry name" value="AmyAc_euk_AmyA"/>
    <property type="match status" value="1"/>
</dbReference>
<organism evidence="19 20">
    <name type="scientific">Aspergillus fumigatus</name>
    <name type="common">Neosartorya fumigata</name>
    <dbReference type="NCBI Taxonomy" id="746128"/>
    <lineage>
        <taxon>Eukaryota</taxon>
        <taxon>Fungi</taxon>
        <taxon>Dikarya</taxon>
        <taxon>Ascomycota</taxon>
        <taxon>Pezizomycotina</taxon>
        <taxon>Eurotiomycetes</taxon>
        <taxon>Eurotiomycetidae</taxon>
        <taxon>Eurotiales</taxon>
        <taxon>Aspergillaceae</taxon>
        <taxon>Aspergillus</taxon>
        <taxon>Aspergillus subgen. Fumigati</taxon>
    </lineage>
</organism>
<evidence type="ECO:0000256" key="16">
    <source>
        <dbReference type="SAM" id="MobiDB-lite"/>
    </source>
</evidence>
<protein>
    <recommendedName>
        <fullName evidence="4">alpha-amylase</fullName>
        <ecNumber evidence="4">3.2.1.1</ecNumber>
    </recommendedName>
</protein>
<evidence type="ECO:0000256" key="15">
    <source>
        <dbReference type="PIRSR" id="PIRSR001024-5"/>
    </source>
</evidence>
<dbReference type="InterPro" id="IPR013777">
    <property type="entry name" value="A-amylase-like"/>
</dbReference>
<evidence type="ECO:0000256" key="3">
    <source>
        <dbReference type="ARBA" id="ARBA00008061"/>
    </source>
</evidence>
<feature type="site" description="Transition state stabilizer" evidence="13">
    <location>
        <position position="322"/>
    </location>
</feature>
<evidence type="ECO:0000256" key="14">
    <source>
        <dbReference type="PIRSR" id="PIRSR001024-4"/>
    </source>
</evidence>
<keyword evidence="9" id="KW-0325">Glycoprotein</keyword>
<evidence type="ECO:0000256" key="9">
    <source>
        <dbReference type="ARBA" id="ARBA00023180"/>
    </source>
</evidence>
<comment type="caution">
    <text evidence="19">The sequence shown here is derived from an EMBL/GenBank/DDBJ whole genome shotgun (WGS) entry which is preliminary data.</text>
</comment>
<evidence type="ECO:0000256" key="12">
    <source>
        <dbReference type="PIRSR" id="PIRSR001024-1"/>
    </source>
</evidence>
<feature type="binding site" evidence="15">
    <location>
        <position position="322"/>
    </location>
    <ligand>
        <name>substrate</name>
    </ligand>
</feature>
<evidence type="ECO:0000256" key="1">
    <source>
        <dbReference type="ARBA" id="ARBA00000548"/>
    </source>
</evidence>
<evidence type="ECO:0000256" key="17">
    <source>
        <dbReference type="SAM" id="SignalP"/>
    </source>
</evidence>
<feature type="active site" description="Proton donor" evidence="12">
    <location>
        <position position="257"/>
    </location>
</feature>
<evidence type="ECO:0000256" key="4">
    <source>
        <dbReference type="ARBA" id="ARBA00012595"/>
    </source>
</evidence>
<keyword evidence="5" id="KW-0479">Metal-binding</keyword>
<evidence type="ECO:0000256" key="7">
    <source>
        <dbReference type="ARBA" id="ARBA00022837"/>
    </source>
</evidence>
<dbReference type="SUPFAM" id="SSF51011">
    <property type="entry name" value="Glycosyl hydrolase domain"/>
    <property type="match status" value="1"/>
</dbReference>
<evidence type="ECO:0000256" key="6">
    <source>
        <dbReference type="ARBA" id="ARBA00022801"/>
    </source>
</evidence>
<accession>A0A9P8NFG8</accession>
<dbReference type="EC" id="3.2.1.1" evidence="4"/>
<proteinExistence type="inferred from homology"/>
<sequence length="545" mass="60237">MRQSLYHGAIWFALASLASADAPSSQQWAERAIYQVMTDRFARPAGSSDAPCDPERYCGGSWTGIIDKLDYIQDLGFTAIQISPVVENIPDNTKYGEAYHGYWPKNLYALNEHFGTADELRRLVSEVHRRDMYLIVDVVINDMAQAVNGSMKDDPSLKIDYSQLFPFDDEKYYHPFCAITDWTDPKIYKNCWFAVETVALPDLNTGDASVATMIGDWIKQFVGNYSIDGLRIDAALHMDDDYVEGFSKAAGLFTIGEVSNGDTSLVCKYENLVSSVLNYPLYYALIQAFTAGNMLGLAESIRAVQKDCKDFALLETFVENHDLPRFASLTNDTTVVYQGQEQHMSGNYTPFNRGALWTTNYDTTSPLFKLTATLNKLRNHAISIDNHYVTNHSIELHSDNSTYATRKGPEGVQAVSVFSNQGTNGGKYQLALKDAYAPGTEVMEVLGCSKLTTDDVGNLTVEMDAGEPRIFFPVAQLKNSGLCGFEKQKTASSSNSDRDSNSNDSTHPSSQDKDADKKSSASIVGVPYPGMLISGAALAFLSWFL</sequence>
<feature type="active site" description="Nucleophile" evidence="12">
    <location>
        <position position="233"/>
    </location>
</feature>
<evidence type="ECO:0000256" key="11">
    <source>
        <dbReference type="ARBA" id="ARBA00023295"/>
    </source>
</evidence>
<evidence type="ECO:0000256" key="8">
    <source>
        <dbReference type="ARBA" id="ARBA00023157"/>
    </source>
</evidence>
<dbReference type="SUPFAM" id="SSF51445">
    <property type="entry name" value="(Trans)glycosidases"/>
    <property type="match status" value="1"/>
</dbReference>
<feature type="binding site" evidence="15">
    <location>
        <position position="353"/>
    </location>
    <ligand>
        <name>substrate</name>
    </ligand>
</feature>
<dbReference type="Gene3D" id="2.60.40.1180">
    <property type="entry name" value="Golgi alpha-mannosidase II"/>
    <property type="match status" value="1"/>
</dbReference>
<dbReference type="Gene3D" id="3.20.20.80">
    <property type="entry name" value="Glycosidases"/>
    <property type="match status" value="1"/>
</dbReference>
<keyword evidence="7" id="KW-0106">Calcium</keyword>
<dbReference type="PIRSF" id="PIRSF001024">
    <property type="entry name" value="Alph-amyl_fung"/>
    <property type="match status" value="1"/>
</dbReference>
<dbReference type="EMBL" id="JAIBSC010000065">
    <property type="protein sequence ID" value="KAH1901641.1"/>
    <property type="molecule type" value="Genomic_DNA"/>
</dbReference>
<feature type="disulfide bond" evidence="14">
    <location>
        <begin position="267"/>
        <end position="308"/>
    </location>
</feature>
<dbReference type="GO" id="GO:0004556">
    <property type="term" value="F:alpha-amylase activity"/>
    <property type="evidence" value="ECO:0007669"/>
    <property type="project" value="UniProtKB-EC"/>
</dbReference>
<feature type="domain" description="Glycosyl hydrolase family 13 catalytic" evidence="18">
    <location>
        <begin position="35"/>
        <end position="378"/>
    </location>
</feature>
<keyword evidence="17" id="KW-0732">Signal</keyword>
<dbReference type="Proteomes" id="UP000813423">
    <property type="component" value="Unassembled WGS sequence"/>
</dbReference>
<evidence type="ECO:0000256" key="13">
    <source>
        <dbReference type="PIRSR" id="PIRSR001024-2"/>
    </source>
</evidence>
<dbReference type="GO" id="GO:0016052">
    <property type="term" value="P:carbohydrate catabolic process"/>
    <property type="evidence" value="ECO:0007669"/>
    <property type="project" value="InterPro"/>
</dbReference>
<evidence type="ECO:0000256" key="2">
    <source>
        <dbReference type="ARBA" id="ARBA00001913"/>
    </source>
</evidence>
<dbReference type="PANTHER" id="PTHR10357:SF208">
    <property type="entry name" value="ALPHA-AMYLASE"/>
    <property type="match status" value="1"/>
</dbReference>
<keyword evidence="8 14" id="KW-1015">Disulfide bond</keyword>
<feature type="binding site" evidence="15">
    <location>
        <position position="261"/>
    </location>
    <ligand>
        <name>substrate</name>
    </ligand>
</feature>
<dbReference type="InterPro" id="IPR013780">
    <property type="entry name" value="Glyco_hydro_b"/>
</dbReference>
<comment type="cofactor">
    <cofactor evidence="2">
        <name>Ca(2+)</name>
        <dbReference type="ChEBI" id="CHEBI:29108"/>
    </cofactor>
</comment>
<dbReference type="FunFam" id="3.20.20.80:FF:000120">
    <property type="entry name" value="Alpha-amylase A"/>
    <property type="match status" value="1"/>
</dbReference>
<feature type="compositionally biased region" description="Basic and acidic residues" evidence="16">
    <location>
        <begin position="510"/>
        <end position="519"/>
    </location>
</feature>
<dbReference type="InterPro" id="IPR017853">
    <property type="entry name" value="GH"/>
</dbReference>
<feature type="disulfide bond" evidence="14">
    <location>
        <begin position="177"/>
        <end position="191"/>
    </location>
</feature>
<dbReference type="SMART" id="SM00642">
    <property type="entry name" value="Aamy"/>
    <property type="match status" value="1"/>
</dbReference>
<comment type="similarity">
    <text evidence="3">Belongs to the glycosyl hydrolase 13 family.</text>
</comment>
<name>A0A9P8NFG8_ASPFM</name>
<feature type="binding site" evidence="15">
    <location>
        <position position="103"/>
    </location>
    <ligand>
        <name>substrate</name>
    </ligand>
</feature>
<dbReference type="Pfam" id="PF00128">
    <property type="entry name" value="Alpha-amylase"/>
    <property type="match status" value="1"/>
</dbReference>
<gene>
    <name evidence="19" type="ORF">KXV57_007826</name>
</gene>
<feature type="chain" id="PRO_5040163547" description="alpha-amylase" evidence="17">
    <location>
        <begin position="21"/>
        <end position="545"/>
    </location>
</feature>
<feature type="region of interest" description="Disordered" evidence="16">
    <location>
        <begin position="488"/>
        <end position="519"/>
    </location>
</feature>
<feature type="disulfide bond" evidence="14">
    <location>
        <begin position="448"/>
        <end position="483"/>
    </location>
</feature>
<comment type="catalytic activity">
    <reaction evidence="1">
        <text>Endohydrolysis of (1-&gt;4)-alpha-D-glucosidic linkages in polysaccharides containing three or more (1-&gt;4)-alpha-linked D-glucose units.</text>
        <dbReference type="EC" id="3.2.1.1"/>
    </reaction>
</comment>
<evidence type="ECO:0000256" key="5">
    <source>
        <dbReference type="ARBA" id="ARBA00022723"/>
    </source>
</evidence>
<evidence type="ECO:0000259" key="18">
    <source>
        <dbReference type="SMART" id="SM00642"/>
    </source>
</evidence>
<keyword evidence="11" id="KW-0326">Glycosidase</keyword>
<keyword evidence="6" id="KW-0378">Hydrolase</keyword>
<feature type="signal peptide" evidence="17">
    <location>
        <begin position="1"/>
        <end position="20"/>
    </location>
</feature>
<evidence type="ECO:0000313" key="19">
    <source>
        <dbReference type="EMBL" id="KAH1901641.1"/>
    </source>
</evidence>
<dbReference type="InterPro" id="IPR015340">
    <property type="entry name" value="A_amylase_C_dom"/>
</dbReference>
<evidence type="ECO:0000256" key="10">
    <source>
        <dbReference type="ARBA" id="ARBA00023277"/>
    </source>
</evidence>
<reference evidence="19" key="1">
    <citation type="submission" date="2021-08" db="EMBL/GenBank/DDBJ databases">
        <title>Global Aspergillus fumigatus from environmental and clinical sources.</title>
        <authorList>
            <person name="Barber A."/>
            <person name="Sae-Ong T."/>
        </authorList>
    </citation>
    <scope>NUCLEOTIDE SEQUENCE</scope>
    <source>
        <strain evidence="19">NRZ-2016-071</strain>
    </source>
</reference>
<dbReference type="InterPro" id="IPR006047">
    <property type="entry name" value="GH13_cat_dom"/>
</dbReference>
<dbReference type="AlphaFoldDB" id="A0A9P8NFG8"/>
<dbReference type="PANTHER" id="PTHR10357">
    <property type="entry name" value="ALPHA-AMYLASE FAMILY MEMBER"/>
    <property type="match status" value="1"/>
</dbReference>
<dbReference type="Pfam" id="PF09260">
    <property type="entry name" value="A_amylase_dom_C"/>
    <property type="match status" value="1"/>
</dbReference>
<feature type="binding site" evidence="15">
    <location>
        <position position="231"/>
    </location>
    <ligand>
        <name>substrate</name>
    </ligand>
</feature>
<keyword evidence="10" id="KW-0119">Carbohydrate metabolism</keyword>
<dbReference type="GO" id="GO:0005509">
    <property type="term" value="F:calcium ion binding"/>
    <property type="evidence" value="ECO:0007669"/>
    <property type="project" value="InterPro"/>
</dbReference>
<evidence type="ECO:0000313" key="20">
    <source>
        <dbReference type="Proteomes" id="UP000813423"/>
    </source>
</evidence>